<dbReference type="EMBL" id="CADCWL010000240">
    <property type="protein sequence ID" value="CAA9583190.1"/>
    <property type="molecule type" value="Genomic_DNA"/>
</dbReference>
<dbReference type="AlphaFoldDB" id="A0A6J4VMJ8"/>
<organism evidence="2">
    <name type="scientific">uncultured Thermomicrobiales bacterium</name>
    <dbReference type="NCBI Taxonomy" id="1645740"/>
    <lineage>
        <taxon>Bacteria</taxon>
        <taxon>Pseudomonadati</taxon>
        <taxon>Thermomicrobiota</taxon>
        <taxon>Thermomicrobia</taxon>
        <taxon>Thermomicrobiales</taxon>
        <taxon>environmental samples</taxon>
    </lineage>
</organism>
<evidence type="ECO:0000313" key="2">
    <source>
        <dbReference type="EMBL" id="CAA9583190.1"/>
    </source>
</evidence>
<proteinExistence type="predicted"/>
<reference evidence="2" key="1">
    <citation type="submission" date="2020-02" db="EMBL/GenBank/DDBJ databases">
        <authorList>
            <person name="Meier V. D."/>
        </authorList>
    </citation>
    <scope>NUCLEOTIDE SEQUENCE</scope>
    <source>
        <strain evidence="2">AVDCRST_MAG19</strain>
    </source>
</reference>
<evidence type="ECO:0000256" key="1">
    <source>
        <dbReference type="SAM" id="MobiDB-lite"/>
    </source>
</evidence>
<accession>A0A6J4VMJ8</accession>
<feature type="compositionally biased region" description="Low complexity" evidence="1">
    <location>
        <begin position="79"/>
        <end position="106"/>
    </location>
</feature>
<protein>
    <submittedName>
        <fullName evidence="2">Uncharacterized protein</fullName>
    </submittedName>
</protein>
<gene>
    <name evidence="2" type="ORF">AVDCRST_MAG19-4316</name>
</gene>
<feature type="non-terminal residue" evidence="2">
    <location>
        <position position="1"/>
    </location>
</feature>
<feature type="non-terminal residue" evidence="2">
    <location>
        <position position="136"/>
    </location>
</feature>
<feature type="compositionally biased region" description="Low complexity" evidence="1">
    <location>
        <begin position="60"/>
        <end position="71"/>
    </location>
</feature>
<sequence length="136" mass="13909">GDDPDRTARLRTPRRHGEHFGRCDAARGLAPHRHDRVRQTGDLRGRPLGGGGARGRGLDRGQPAAVAPGRGAAPGGAGALSSPVAAGPRSAGPAAPRRMAAAGAQDVGCAAPAPRIPSARVVVDPRPRQAWHRTLV</sequence>
<feature type="region of interest" description="Disordered" evidence="1">
    <location>
        <begin position="1"/>
        <end position="106"/>
    </location>
</feature>
<name>A0A6J4VMJ8_9BACT</name>